<dbReference type="RefSeq" id="WP_234710161.1">
    <property type="nucleotide sequence ID" value="NZ_CABFNB010000083.1"/>
</dbReference>
<feature type="domain" description="EF-hand" evidence="2">
    <location>
        <begin position="77"/>
        <end position="104"/>
    </location>
</feature>
<gene>
    <name evidence="3" type="ORF">EMEDMD4_190007</name>
</gene>
<evidence type="ECO:0000313" key="3">
    <source>
        <dbReference type="EMBL" id="VTZ60747.1"/>
    </source>
</evidence>
<feature type="region of interest" description="Disordered" evidence="1">
    <location>
        <begin position="1"/>
        <end position="21"/>
    </location>
</feature>
<dbReference type="EMBL" id="CABFNB010000083">
    <property type="protein sequence ID" value="VTZ60747.1"/>
    <property type="molecule type" value="Genomic_DNA"/>
</dbReference>
<dbReference type="InterPro" id="IPR018247">
    <property type="entry name" value="EF_Hand_1_Ca_BS"/>
</dbReference>
<evidence type="ECO:0000256" key="1">
    <source>
        <dbReference type="SAM" id="MobiDB-lite"/>
    </source>
</evidence>
<dbReference type="SUPFAM" id="SSF47473">
    <property type="entry name" value="EF-hand"/>
    <property type="match status" value="1"/>
</dbReference>
<name>A0A508WT80_9HYPH</name>
<dbReference type="InterPro" id="IPR011992">
    <property type="entry name" value="EF-hand-dom_pair"/>
</dbReference>
<organism evidence="3">
    <name type="scientific">Sinorhizobium medicae</name>
    <dbReference type="NCBI Taxonomy" id="110321"/>
    <lineage>
        <taxon>Bacteria</taxon>
        <taxon>Pseudomonadati</taxon>
        <taxon>Pseudomonadota</taxon>
        <taxon>Alphaproteobacteria</taxon>
        <taxon>Hyphomicrobiales</taxon>
        <taxon>Rhizobiaceae</taxon>
        <taxon>Sinorhizobium/Ensifer group</taxon>
        <taxon>Sinorhizobium</taxon>
    </lineage>
</organism>
<dbReference type="GO" id="GO:0005509">
    <property type="term" value="F:calcium ion binding"/>
    <property type="evidence" value="ECO:0007669"/>
    <property type="project" value="InterPro"/>
</dbReference>
<evidence type="ECO:0000259" key="2">
    <source>
        <dbReference type="PROSITE" id="PS50222"/>
    </source>
</evidence>
<dbReference type="PROSITE" id="PS50222">
    <property type="entry name" value="EF_HAND_2"/>
    <property type="match status" value="1"/>
</dbReference>
<dbReference type="Proteomes" id="UP000507954">
    <property type="component" value="Unassembled WGS sequence"/>
</dbReference>
<reference evidence="3" key="1">
    <citation type="submission" date="2019-06" db="EMBL/GenBank/DDBJ databases">
        <authorList>
            <person name="Le Quere A."/>
            <person name="Colella S."/>
        </authorList>
    </citation>
    <scope>NUCLEOTIDE SEQUENCE</scope>
    <source>
        <strain evidence="3">EmedicaeMD41</strain>
    </source>
</reference>
<protein>
    <recommendedName>
        <fullName evidence="2">EF-hand domain-containing protein</fullName>
    </recommendedName>
</protein>
<dbReference type="PROSITE" id="PS00018">
    <property type="entry name" value="EF_HAND_1"/>
    <property type="match status" value="1"/>
</dbReference>
<accession>A0A508WT80</accession>
<dbReference type="AlphaFoldDB" id="A0A508WT80"/>
<sequence length="118" mass="13405">MTVLFRGTRSSRPARNSARLDANGDGVIDEAETEWLSDAIMDRATALQARLGSEMRRIDTSGDGKVSRDEFRDRTLFFDLADRDGDGKLSAVEFLVIPRHHGRSLSLTRRYEQELNQY</sequence>
<dbReference type="InterPro" id="IPR002048">
    <property type="entry name" value="EF_hand_dom"/>
</dbReference>
<dbReference type="Pfam" id="PF13202">
    <property type="entry name" value="EF-hand_5"/>
    <property type="match status" value="3"/>
</dbReference>
<dbReference type="Gene3D" id="1.10.238.10">
    <property type="entry name" value="EF-hand"/>
    <property type="match status" value="1"/>
</dbReference>
<proteinExistence type="predicted"/>